<reference evidence="2" key="1">
    <citation type="submission" date="2023-04" db="EMBL/GenBank/DDBJ databases">
        <title>Phytophthora fragariaefolia NBRC 109709.</title>
        <authorList>
            <person name="Ichikawa N."/>
            <person name="Sato H."/>
            <person name="Tonouchi N."/>
        </authorList>
    </citation>
    <scope>NUCLEOTIDE SEQUENCE</scope>
    <source>
        <strain evidence="2">NBRC 109709</strain>
    </source>
</reference>
<feature type="domain" description="BTB" evidence="1">
    <location>
        <begin position="1"/>
        <end position="40"/>
    </location>
</feature>
<organism evidence="2 3">
    <name type="scientific">Phytophthora fragariaefolia</name>
    <dbReference type="NCBI Taxonomy" id="1490495"/>
    <lineage>
        <taxon>Eukaryota</taxon>
        <taxon>Sar</taxon>
        <taxon>Stramenopiles</taxon>
        <taxon>Oomycota</taxon>
        <taxon>Peronosporomycetes</taxon>
        <taxon>Peronosporales</taxon>
        <taxon>Peronosporaceae</taxon>
        <taxon>Phytophthora</taxon>
    </lineage>
</organism>
<dbReference type="OrthoDB" id="10249567at2759"/>
<gene>
    <name evidence="2" type="ORF">Pfra01_000075800</name>
</gene>
<evidence type="ECO:0000259" key="1">
    <source>
        <dbReference type="Pfam" id="PF00651"/>
    </source>
</evidence>
<protein>
    <submittedName>
        <fullName evidence="2">Unnamed protein product</fullName>
    </submittedName>
</protein>
<dbReference type="Gene3D" id="3.30.710.10">
    <property type="entry name" value="Potassium Channel Kv1.1, Chain A"/>
    <property type="match status" value="1"/>
</dbReference>
<name>A0A9W6TJA2_9STRA</name>
<dbReference type="InterPro" id="IPR011333">
    <property type="entry name" value="SKP1/BTB/POZ_sf"/>
</dbReference>
<dbReference type="Pfam" id="PF00651">
    <property type="entry name" value="BTB"/>
    <property type="match status" value="1"/>
</dbReference>
<dbReference type="InterPro" id="IPR000210">
    <property type="entry name" value="BTB/POZ_dom"/>
</dbReference>
<dbReference type="EMBL" id="BSXT01000060">
    <property type="protein sequence ID" value="GMF16304.1"/>
    <property type="molecule type" value="Genomic_DNA"/>
</dbReference>
<dbReference type="Proteomes" id="UP001165121">
    <property type="component" value="Unassembled WGS sequence"/>
</dbReference>
<accession>A0A9W6TJA2</accession>
<evidence type="ECO:0000313" key="3">
    <source>
        <dbReference type="Proteomes" id="UP001165121"/>
    </source>
</evidence>
<dbReference type="AlphaFoldDB" id="A0A9W6TJA2"/>
<keyword evidence="3" id="KW-1185">Reference proteome</keyword>
<proteinExistence type="predicted"/>
<comment type="caution">
    <text evidence="2">The sequence shown here is derived from an EMBL/GenBank/DDBJ whole genome shotgun (WGS) entry which is preliminary data.</text>
</comment>
<sequence length="92" mass="9968">MFRPGAMMESEAGVVRIEDHSPEMVSKMLEFIYTNRVADLGKLNSNVRTTKIPYVLATLSADPVLCLSCCPATDRSTDTVGTVPADTTETSL</sequence>
<evidence type="ECO:0000313" key="2">
    <source>
        <dbReference type="EMBL" id="GMF16304.1"/>
    </source>
</evidence>